<sequence length="69" mass="7231">MAVGPYVTRATQMVDGGLALPAYDYVSNTYTGTNLTQSVYKLGGASGTTVATATMTYDSNDNLLTLTLE</sequence>
<proteinExistence type="predicted"/>
<dbReference type="Proteomes" id="UP000007178">
    <property type="component" value="Segment"/>
</dbReference>
<dbReference type="GeneID" id="14013812"/>
<evidence type="ECO:0000313" key="2">
    <source>
        <dbReference type="Proteomes" id="UP000007178"/>
    </source>
</evidence>
<reference evidence="1 2" key="1">
    <citation type="journal article" date="2012" name="Proc. Natl. Acad. Sci. U.S.A.">
        <title>A novel lineage of myoviruses infecting cyanobacteria is widespread in the oceans.</title>
        <authorList>
            <person name="Sabehi G."/>
            <person name="Shaulov L."/>
            <person name="Silver D.H."/>
            <person name="Yanai I."/>
            <person name="Harel A."/>
            <person name="Lindell D."/>
        </authorList>
    </citation>
    <scope>NUCLEOTIDE SEQUENCE [LARGE SCALE GENOMIC DNA]</scope>
</reference>
<accession>H6WG30</accession>
<dbReference type="RefSeq" id="YP_007006168.1">
    <property type="nucleotide sequence ID" value="NC_019516.2"/>
</dbReference>
<name>H6WG30_9CAUD</name>
<dbReference type="EMBL" id="JQ245707">
    <property type="protein sequence ID" value="AEZ65753.1"/>
    <property type="molecule type" value="Genomic_DNA"/>
</dbReference>
<dbReference type="OrthoDB" id="39693at10239"/>
<dbReference type="KEGG" id="vg:14013812"/>
<keyword evidence="2" id="KW-1185">Reference proteome</keyword>
<evidence type="ECO:0000313" key="1">
    <source>
        <dbReference type="EMBL" id="AEZ65753.1"/>
    </source>
</evidence>
<organism evidence="1 2">
    <name type="scientific">Cyanophage S-TIM5</name>
    <dbReference type="NCBI Taxonomy" id="1137745"/>
    <lineage>
        <taxon>Viruses</taxon>
        <taxon>Duplodnaviria</taxon>
        <taxon>Heunggongvirae</taxon>
        <taxon>Uroviricota</taxon>
        <taxon>Caudoviricetes</taxon>
        <taxon>Aurunvirus</taxon>
        <taxon>Aurunvirus STIM5</taxon>
    </lineage>
</organism>
<protein>
    <submittedName>
        <fullName evidence="1">Uncharacterized protein</fullName>
    </submittedName>
</protein>